<keyword evidence="11" id="KW-0472">Membrane</keyword>
<dbReference type="PANTHER" id="PTHR46214">
    <property type="entry name" value="ZINC FINGER, RING-CH-TYPE"/>
    <property type="match status" value="1"/>
</dbReference>
<evidence type="ECO:0000259" key="14">
    <source>
        <dbReference type="PROSITE" id="PS51294"/>
    </source>
</evidence>
<evidence type="ECO:0000259" key="13">
    <source>
        <dbReference type="PROSITE" id="PS51292"/>
    </source>
</evidence>
<dbReference type="SMART" id="SM00744">
    <property type="entry name" value="RINGv"/>
    <property type="match status" value="1"/>
</dbReference>
<evidence type="ECO:0000256" key="2">
    <source>
        <dbReference type="ARBA" id="ARBA00022723"/>
    </source>
</evidence>
<evidence type="ECO:0000256" key="10">
    <source>
        <dbReference type="SAM" id="MobiDB-lite"/>
    </source>
</evidence>
<gene>
    <name evidence="15" type="ORF">J5N97_002419</name>
</gene>
<keyword evidence="11" id="KW-1133">Transmembrane helix</keyword>
<dbReference type="PROSITE" id="PS50090">
    <property type="entry name" value="MYB_LIKE"/>
    <property type="match status" value="2"/>
</dbReference>
<evidence type="ECO:0000256" key="3">
    <source>
        <dbReference type="ARBA" id="ARBA00022737"/>
    </source>
</evidence>
<protein>
    <submittedName>
        <fullName evidence="15">Uncharacterized protein</fullName>
    </submittedName>
</protein>
<keyword evidence="11" id="KW-0812">Transmembrane</keyword>
<dbReference type="InterPro" id="IPR013083">
    <property type="entry name" value="Znf_RING/FYVE/PHD"/>
</dbReference>
<dbReference type="CDD" id="cd00167">
    <property type="entry name" value="SANT"/>
    <property type="match status" value="2"/>
</dbReference>
<feature type="domain" description="HTH myb-type" evidence="14">
    <location>
        <begin position="95"/>
        <end position="149"/>
    </location>
</feature>
<keyword evidence="6" id="KW-0805">Transcription regulation</keyword>
<dbReference type="SUPFAM" id="SSF57850">
    <property type="entry name" value="RING/U-box"/>
    <property type="match status" value="1"/>
</dbReference>
<keyword evidence="5" id="KW-0862">Zinc</keyword>
<dbReference type="PROSITE" id="PS51292">
    <property type="entry name" value="ZF_RING_CH"/>
    <property type="match status" value="1"/>
</dbReference>
<feature type="domain" description="HTH myb-type" evidence="14">
    <location>
        <begin position="43"/>
        <end position="94"/>
    </location>
</feature>
<sequence length="610" mass="66571">MEMEMEMSEAAMNASPTGSAVASEAAAETIGNGEVDGGLAGKGEDRVKGPWSPEEDAILSRLVGKFGARNWSLIARGIPGRSGKSCRLRWCNQLDPGVKRKPFTEEEDRIIVAAHAIHGNKWALIARLLDGRTDNAIKNHWNSTLRRKCRDVIQFKIEQDAFEDTSAEKMKGSSEESPSVAVSMSFKSLEGRDTVNSKETITDRFDDDIVQMENSTFTPEARDPPYLYRPVARISAFSPYNCLSGRSNCSSSRSVPAYEQLFQASRPGGGFCKFASSSYKEPHVPTKCGHGCCETQSGSCSKKSLLGPEFVEYVEPPAISSHELASIAAELSNIAWTKSGLPSIIYLPLSVRTFEGPVGIATSIINIDVGRGVHQLPALIKGHAVLMAKKGETSFEDLERGLDPSNGDDCDESHSSSDAEEQSWHSPYNSKCTASPYDEFRASNVSSHETDVAPETCRNSCVSECCLEVDLDVSATPEIKVNLAKVDEKDCRICHLGLQSVARESGVAIELGCSCKDDLAAAHKQCAETWFKIKGNKTCEICGSIARNVIGSGETEFIEQWNETSNSAAPAAPQTETRTFWRGHRFLNFLLACMVFAFVISWLFHFNVPG</sequence>
<dbReference type="AlphaFoldDB" id="A0A9D5HPF6"/>
<dbReference type="InterPro" id="IPR017930">
    <property type="entry name" value="Myb_dom"/>
</dbReference>
<accession>A0A9D5HPF6</accession>
<dbReference type="FunFam" id="1.10.10.60:FF:000060">
    <property type="entry name" value="MYB transcription factor"/>
    <property type="match status" value="1"/>
</dbReference>
<evidence type="ECO:0000256" key="8">
    <source>
        <dbReference type="ARBA" id="ARBA00023163"/>
    </source>
</evidence>
<dbReference type="PANTHER" id="PTHR46214:SF30">
    <property type="entry name" value="OS01G0850200 PROTEIN"/>
    <property type="match status" value="1"/>
</dbReference>
<feature type="domain" description="Myb-like" evidence="12">
    <location>
        <begin position="95"/>
        <end position="145"/>
    </location>
</feature>
<organism evidence="15 16">
    <name type="scientific">Dioscorea zingiberensis</name>
    <dbReference type="NCBI Taxonomy" id="325984"/>
    <lineage>
        <taxon>Eukaryota</taxon>
        <taxon>Viridiplantae</taxon>
        <taxon>Streptophyta</taxon>
        <taxon>Embryophyta</taxon>
        <taxon>Tracheophyta</taxon>
        <taxon>Spermatophyta</taxon>
        <taxon>Magnoliopsida</taxon>
        <taxon>Liliopsida</taxon>
        <taxon>Dioscoreales</taxon>
        <taxon>Dioscoreaceae</taxon>
        <taxon>Dioscorea</taxon>
    </lineage>
</organism>
<evidence type="ECO:0000256" key="5">
    <source>
        <dbReference type="ARBA" id="ARBA00022833"/>
    </source>
</evidence>
<dbReference type="GO" id="GO:0003677">
    <property type="term" value="F:DNA binding"/>
    <property type="evidence" value="ECO:0007669"/>
    <property type="project" value="UniProtKB-KW"/>
</dbReference>
<name>A0A9D5HPF6_9LILI</name>
<keyword evidence="16" id="KW-1185">Reference proteome</keyword>
<dbReference type="SUPFAM" id="SSF46689">
    <property type="entry name" value="Homeodomain-like"/>
    <property type="match status" value="1"/>
</dbReference>
<dbReference type="Pfam" id="PF00249">
    <property type="entry name" value="Myb_DNA-binding"/>
    <property type="match status" value="2"/>
</dbReference>
<dbReference type="OrthoDB" id="2143914at2759"/>
<evidence type="ECO:0000256" key="11">
    <source>
        <dbReference type="SAM" id="Phobius"/>
    </source>
</evidence>
<dbReference type="GO" id="GO:0008270">
    <property type="term" value="F:zinc ion binding"/>
    <property type="evidence" value="ECO:0007669"/>
    <property type="project" value="UniProtKB-KW"/>
</dbReference>
<keyword evidence="3" id="KW-0677">Repeat</keyword>
<keyword evidence="8" id="KW-0804">Transcription</keyword>
<proteinExistence type="predicted"/>
<keyword evidence="9" id="KW-0539">Nucleus</keyword>
<evidence type="ECO:0000313" key="16">
    <source>
        <dbReference type="Proteomes" id="UP001085076"/>
    </source>
</evidence>
<keyword evidence="7" id="KW-0238">DNA-binding</keyword>
<dbReference type="CDD" id="cd16495">
    <property type="entry name" value="RING_CH-C4HC3_MARCH"/>
    <property type="match status" value="1"/>
</dbReference>
<dbReference type="SMART" id="SM00717">
    <property type="entry name" value="SANT"/>
    <property type="match status" value="2"/>
</dbReference>
<dbReference type="GO" id="GO:0005634">
    <property type="term" value="C:nucleus"/>
    <property type="evidence" value="ECO:0007669"/>
    <property type="project" value="UniProtKB-SubCell"/>
</dbReference>
<evidence type="ECO:0000256" key="7">
    <source>
        <dbReference type="ARBA" id="ARBA00023125"/>
    </source>
</evidence>
<evidence type="ECO:0000256" key="9">
    <source>
        <dbReference type="ARBA" id="ARBA00023242"/>
    </source>
</evidence>
<evidence type="ECO:0000256" key="6">
    <source>
        <dbReference type="ARBA" id="ARBA00023015"/>
    </source>
</evidence>
<dbReference type="InterPro" id="IPR009057">
    <property type="entry name" value="Homeodomain-like_sf"/>
</dbReference>
<dbReference type="Gene3D" id="3.30.40.10">
    <property type="entry name" value="Zinc/RING finger domain, C3HC4 (zinc finger)"/>
    <property type="match status" value="1"/>
</dbReference>
<dbReference type="Proteomes" id="UP001085076">
    <property type="component" value="Miscellaneous, Linkage group lg01"/>
</dbReference>
<feature type="domain" description="RING-CH-type" evidence="13">
    <location>
        <begin position="483"/>
        <end position="549"/>
    </location>
</feature>
<dbReference type="Pfam" id="PF12906">
    <property type="entry name" value="RINGv"/>
    <property type="match status" value="1"/>
</dbReference>
<reference evidence="15" key="1">
    <citation type="submission" date="2021-03" db="EMBL/GenBank/DDBJ databases">
        <authorList>
            <person name="Li Z."/>
            <person name="Yang C."/>
        </authorList>
    </citation>
    <scope>NUCLEOTIDE SEQUENCE</scope>
    <source>
        <strain evidence="15">Dzin_1.0</strain>
        <tissue evidence="15">Leaf</tissue>
    </source>
</reference>
<evidence type="ECO:0000313" key="15">
    <source>
        <dbReference type="EMBL" id="KAJ0984063.1"/>
    </source>
</evidence>
<dbReference type="EMBL" id="JAGGNH010000001">
    <property type="protein sequence ID" value="KAJ0984063.1"/>
    <property type="molecule type" value="Genomic_DNA"/>
</dbReference>
<feature type="domain" description="Myb-like" evidence="12">
    <location>
        <begin position="43"/>
        <end position="94"/>
    </location>
</feature>
<dbReference type="InterPro" id="IPR011016">
    <property type="entry name" value="Znf_RING-CH"/>
</dbReference>
<evidence type="ECO:0000256" key="4">
    <source>
        <dbReference type="ARBA" id="ARBA00022771"/>
    </source>
</evidence>
<reference evidence="15" key="2">
    <citation type="journal article" date="2022" name="Hortic Res">
        <title>The genome of Dioscorea zingiberensis sheds light on the biosynthesis, origin and evolution of the medicinally important diosgenin saponins.</title>
        <authorList>
            <person name="Li Y."/>
            <person name="Tan C."/>
            <person name="Li Z."/>
            <person name="Guo J."/>
            <person name="Li S."/>
            <person name="Chen X."/>
            <person name="Wang C."/>
            <person name="Dai X."/>
            <person name="Yang H."/>
            <person name="Song W."/>
            <person name="Hou L."/>
            <person name="Xu J."/>
            <person name="Tong Z."/>
            <person name="Xu A."/>
            <person name="Yuan X."/>
            <person name="Wang W."/>
            <person name="Yang Q."/>
            <person name="Chen L."/>
            <person name="Sun Z."/>
            <person name="Wang K."/>
            <person name="Pan B."/>
            <person name="Chen J."/>
            <person name="Bao Y."/>
            <person name="Liu F."/>
            <person name="Qi X."/>
            <person name="Gang D.R."/>
            <person name="Wen J."/>
            <person name="Li J."/>
        </authorList>
    </citation>
    <scope>NUCLEOTIDE SEQUENCE</scope>
    <source>
        <strain evidence="15">Dzin_1.0</strain>
    </source>
</reference>
<feature type="transmembrane region" description="Helical" evidence="11">
    <location>
        <begin position="586"/>
        <end position="604"/>
    </location>
</feature>
<keyword evidence="4" id="KW-0863">Zinc-finger</keyword>
<feature type="region of interest" description="Disordered" evidence="10">
    <location>
        <begin position="32"/>
        <end position="51"/>
    </location>
</feature>
<feature type="region of interest" description="Disordered" evidence="10">
    <location>
        <begin position="397"/>
        <end position="427"/>
    </location>
</feature>
<dbReference type="PROSITE" id="PS51294">
    <property type="entry name" value="HTH_MYB"/>
    <property type="match status" value="2"/>
</dbReference>
<comment type="caution">
    <text evidence="15">The sequence shown here is derived from an EMBL/GenBank/DDBJ whole genome shotgun (WGS) entry which is preliminary data.</text>
</comment>
<dbReference type="Gene3D" id="1.10.10.60">
    <property type="entry name" value="Homeodomain-like"/>
    <property type="match status" value="2"/>
</dbReference>
<evidence type="ECO:0000256" key="1">
    <source>
        <dbReference type="ARBA" id="ARBA00004123"/>
    </source>
</evidence>
<comment type="subcellular location">
    <subcellularLocation>
        <location evidence="1">Nucleus</location>
    </subcellularLocation>
</comment>
<evidence type="ECO:0000259" key="12">
    <source>
        <dbReference type="PROSITE" id="PS50090"/>
    </source>
</evidence>
<dbReference type="InterPro" id="IPR001005">
    <property type="entry name" value="SANT/Myb"/>
</dbReference>
<keyword evidence="2" id="KW-0479">Metal-binding</keyword>